<keyword evidence="1" id="KW-0862">Zinc</keyword>
<dbReference type="EMBL" id="QXFW01000142">
    <property type="protein sequence ID" value="KAE9023275.1"/>
    <property type="molecule type" value="Genomic_DNA"/>
</dbReference>
<comment type="caution">
    <text evidence="4">The sequence shown here is derived from an EMBL/GenBank/DDBJ whole genome shotgun (WGS) entry which is preliminary data.</text>
</comment>
<evidence type="ECO:0000313" key="4">
    <source>
        <dbReference type="EMBL" id="KAE9023275.1"/>
    </source>
</evidence>
<accession>A0A6A3LZS9</accession>
<dbReference type="GO" id="GO:0003676">
    <property type="term" value="F:nucleic acid binding"/>
    <property type="evidence" value="ECO:0007669"/>
    <property type="project" value="InterPro"/>
</dbReference>
<gene>
    <name evidence="4" type="ORF">PF011_g4061</name>
</gene>
<name>A0A6A3LZS9_9STRA</name>
<dbReference type="AlphaFoldDB" id="A0A6A3LZS9"/>
<dbReference type="Proteomes" id="UP000460718">
    <property type="component" value="Unassembled WGS sequence"/>
</dbReference>
<keyword evidence="1" id="KW-0863">Zinc-finger</keyword>
<dbReference type="SMART" id="SM00343">
    <property type="entry name" value="ZnF_C2HC"/>
    <property type="match status" value="1"/>
</dbReference>
<dbReference type="PROSITE" id="PS50158">
    <property type="entry name" value="ZF_CCHC"/>
    <property type="match status" value="1"/>
</dbReference>
<dbReference type="GO" id="GO:0008270">
    <property type="term" value="F:zinc ion binding"/>
    <property type="evidence" value="ECO:0007669"/>
    <property type="project" value="UniProtKB-KW"/>
</dbReference>
<evidence type="ECO:0000259" key="3">
    <source>
        <dbReference type="PROSITE" id="PS50158"/>
    </source>
</evidence>
<protein>
    <recommendedName>
        <fullName evidence="3">CCHC-type domain-containing protein</fullName>
    </recommendedName>
</protein>
<dbReference type="InterPro" id="IPR001878">
    <property type="entry name" value="Znf_CCHC"/>
</dbReference>
<sequence length="249" mass="26634">MGQQLMDLEDGSAMWKHLCERFEGTANEPTRAMTKRQLYAQLEAASVQWDASVVTPPPPTGGSTACENLWTRGWIPDKAVAMAITFDKANKADNHMSRPFGSGKQSSGQAQQPKQQNSGGGGRRHENKNPKGTQRPQEEDRHLGNCFQCHRPGHVKIDCPNSSGSSGGTGGQATGLFSVTSGFTDSASERAVAGQQHSGNIRGGRPECKNTPSDSGNKDGDSSADSRRTAPKTKKATYMGLRFVEPTGT</sequence>
<evidence type="ECO:0000256" key="1">
    <source>
        <dbReference type="PROSITE-ProRule" id="PRU00047"/>
    </source>
</evidence>
<dbReference type="SUPFAM" id="SSF57756">
    <property type="entry name" value="Retrovirus zinc finger-like domains"/>
    <property type="match status" value="1"/>
</dbReference>
<evidence type="ECO:0000256" key="2">
    <source>
        <dbReference type="SAM" id="MobiDB-lite"/>
    </source>
</evidence>
<feature type="region of interest" description="Disordered" evidence="2">
    <location>
        <begin position="92"/>
        <end position="140"/>
    </location>
</feature>
<dbReference type="InterPro" id="IPR036875">
    <property type="entry name" value="Znf_CCHC_sf"/>
</dbReference>
<feature type="region of interest" description="Disordered" evidence="2">
    <location>
        <begin position="186"/>
        <end position="249"/>
    </location>
</feature>
<organism evidence="4 5">
    <name type="scientific">Phytophthora fragariae</name>
    <dbReference type="NCBI Taxonomy" id="53985"/>
    <lineage>
        <taxon>Eukaryota</taxon>
        <taxon>Sar</taxon>
        <taxon>Stramenopiles</taxon>
        <taxon>Oomycota</taxon>
        <taxon>Peronosporomycetes</taxon>
        <taxon>Peronosporales</taxon>
        <taxon>Peronosporaceae</taxon>
        <taxon>Phytophthora</taxon>
    </lineage>
</organism>
<proteinExistence type="predicted"/>
<feature type="compositionally biased region" description="Low complexity" evidence="2">
    <location>
        <begin position="101"/>
        <end position="117"/>
    </location>
</feature>
<feature type="compositionally biased region" description="Basic and acidic residues" evidence="2">
    <location>
        <begin position="216"/>
        <end position="228"/>
    </location>
</feature>
<evidence type="ECO:0000313" key="5">
    <source>
        <dbReference type="Proteomes" id="UP000460718"/>
    </source>
</evidence>
<feature type="domain" description="CCHC-type" evidence="3">
    <location>
        <begin position="146"/>
        <end position="161"/>
    </location>
</feature>
<reference evidence="4 5" key="1">
    <citation type="submission" date="2018-09" db="EMBL/GenBank/DDBJ databases">
        <title>Genomic investigation of the strawberry pathogen Phytophthora fragariae indicates pathogenicity is determined by transcriptional variation in three key races.</title>
        <authorList>
            <person name="Adams T.M."/>
            <person name="Armitage A.D."/>
            <person name="Sobczyk M.K."/>
            <person name="Bates H.J."/>
            <person name="Dunwell J.M."/>
            <person name="Nellist C.F."/>
            <person name="Harrison R.J."/>
        </authorList>
    </citation>
    <scope>NUCLEOTIDE SEQUENCE [LARGE SCALE GENOMIC DNA]</scope>
    <source>
        <strain evidence="4 5">SCRP245</strain>
    </source>
</reference>
<keyword evidence="1" id="KW-0479">Metal-binding</keyword>